<gene>
    <name evidence="4" type="ORF">POCTA_138.1.T0490227</name>
</gene>
<dbReference type="InterPro" id="IPR002048">
    <property type="entry name" value="EF_hand_dom"/>
</dbReference>
<comment type="caution">
    <text evidence="4">The sequence shown here is derived from an EMBL/GenBank/DDBJ whole genome shotgun (WGS) entry which is preliminary data.</text>
</comment>
<evidence type="ECO:0000259" key="3">
    <source>
        <dbReference type="PROSITE" id="PS50222"/>
    </source>
</evidence>
<reference evidence="4" key="1">
    <citation type="submission" date="2021-01" db="EMBL/GenBank/DDBJ databases">
        <authorList>
            <consortium name="Genoscope - CEA"/>
            <person name="William W."/>
        </authorList>
    </citation>
    <scope>NUCLEOTIDE SEQUENCE</scope>
</reference>
<evidence type="ECO:0000313" key="4">
    <source>
        <dbReference type="EMBL" id="CAD8167160.1"/>
    </source>
</evidence>
<dbReference type="GO" id="GO:0016197">
    <property type="term" value="P:endosomal transport"/>
    <property type="evidence" value="ECO:0007669"/>
    <property type="project" value="TreeGrafter"/>
</dbReference>
<feature type="coiled-coil region" evidence="1">
    <location>
        <begin position="298"/>
        <end position="373"/>
    </location>
</feature>
<dbReference type="PROSITE" id="PS50222">
    <property type="entry name" value="EF_HAND_2"/>
    <property type="match status" value="1"/>
</dbReference>
<dbReference type="GO" id="GO:0005737">
    <property type="term" value="C:cytoplasm"/>
    <property type="evidence" value="ECO:0007669"/>
    <property type="project" value="TreeGrafter"/>
</dbReference>
<dbReference type="GO" id="GO:0006897">
    <property type="term" value="P:endocytosis"/>
    <property type="evidence" value="ECO:0007669"/>
    <property type="project" value="TreeGrafter"/>
</dbReference>
<dbReference type="InterPro" id="IPR000261">
    <property type="entry name" value="EH_dom"/>
</dbReference>
<evidence type="ECO:0000256" key="1">
    <source>
        <dbReference type="SAM" id="Coils"/>
    </source>
</evidence>
<evidence type="ECO:0000259" key="2">
    <source>
        <dbReference type="PROSITE" id="PS50031"/>
    </source>
</evidence>
<feature type="domain" description="EF-hand" evidence="3">
    <location>
        <begin position="200"/>
        <end position="235"/>
    </location>
</feature>
<dbReference type="EMBL" id="CAJJDP010000049">
    <property type="protein sequence ID" value="CAD8167160.1"/>
    <property type="molecule type" value="Genomic_DNA"/>
</dbReference>
<organism evidence="4 5">
    <name type="scientific">Paramecium octaurelia</name>
    <dbReference type="NCBI Taxonomy" id="43137"/>
    <lineage>
        <taxon>Eukaryota</taxon>
        <taxon>Sar</taxon>
        <taxon>Alveolata</taxon>
        <taxon>Ciliophora</taxon>
        <taxon>Intramacronucleata</taxon>
        <taxon>Oligohymenophorea</taxon>
        <taxon>Peniculida</taxon>
        <taxon>Parameciidae</taxon>
        <taxon>Paramecium</taxon>
    </lineage>
</organism>
<feature type="domain" description="EH" evidence="2">
    <location>
        <begin position="10"/>
        <end position="89"/>
    </location>
</feature>
<dbReference type="SMART" id="SM00027">
    <property type="entry name" value="EH"/>
    <property type="match status" value="2"/>
</dbReference>
<protein>
    <recommendedName>
        <fullName evidence="6">EH domain-containing protein</fullName>
    </recommendedName>
</protein>
<dbReference type="AlphaFoldDB" id="A0A8S1UQ00"/>
<accession>A0A8S1UQ00</accession>
<dbReference type="PANTHER" id="PTHR11216">
    <property type="entry name" value="EH DOMAIN"/>
    <property type="match status" value="1"/>
</dbReference>
<evidence type="ECO:0000313" key="5">
    <source>
        <dbReference type="Proteomes" id="UP000683925"/>
    </source>
</evidence>
<name>A0A8S1UQ00_PAROT</name>
<dbReference type="Proteomes" id="UP000683925">
    <property type="component" value="Unassembled WGS sequence"/>
</dbReference>
<dbReference type="GO" id="GO:0005509">
    <property type="term" value="F:calcium ion binding"/>
    <property type="evidence" value="ECO:0007669"/>
    <property type="project" value="InterPro"/>
</dbReference>
<keyword evidence="5" id="KW-1185">Reference proteome</keyword>
<feature type="domain" description="EH" evidence="2">
    <location>
        <begin position="167"/>
        <end position="249"/>
    </location>
</feature>
<dbReference type="OMA" id="IWLMAVR"/>
<dbReference type="PROSITE" id="PS50031">
    <property type="entry name" value="EH"/>
    <property type="match status" value="2"/>
</dbReference>
<evidence type="ECO:0008006" key="6">
    <source>
        <dbReference type="Google" id="ProtNLM"/>
    </source>
</evidence>
<dbReference type="Pfam" id="PF12763">
    <property type="entry name" value="EH"/>
    <property type="match status" value="2"/>
</dbReference>
<keyword evidence="1" id="KW-0175">Coiled coil</keyword>
<dbReference type="GO" id="GO:0005886">
    <property type="term" value="C:plasma membrane"/>
    <property type="evidence" value="ECO:0007669"/>
    <property type="project" value="TreeGrafter"/>
</dbReference>
<dbReference type="PANTHER" id="PTHR11216:SF174">
    <property type="entry name" value="GH06923P"/>
    <property type="match status" value="1"/>
</dbReference>
<sequence>MNNLQLTPEEDQYFRQLWSTFDPQCIGSTNAKETVLFFKKSQLPADKLKAIWLMAVRNEENKLYTQEFFTILKLIAYCQNGFELHPQLLIENKQVRLPVFDGYPLPQQVNSTPMLGAYQQSIPQPSQIPISQMYQTAPVLNQSQYKPPLVQMAQLEISNQFEISNELYEKYSLHYQQQDKKQQGYIEGESAKAMFSKSELSKDILTELWALVDTNHKGFLFKNEYIVAIHLISCCRKNIPLPLQLPDSLQRLISQSQPQQPIIAKEYQGQYDVPQISQSKDNRVQSGQQGQYQQNNELQALTMQQQQLQNQLSQLVMQFSQNSNNQAQKQLIQQKENDIEFLIQQMNKLQLIFNNLKTQEQELQTEIQKCLAKPQTQKPAAQQPQQQINYSQSTYLPPQQNYPQQQQQQQQYHEISNMNYSPNLNISNNNNYPSLSIDNTIYQLKDGYENYQNQNQNNASQDIPW</sequence>
<proteinExistence type="predicted"/>
<dbReference type="OrthoDB" id="306198at2759"/>
<dbReference type="CDD" id="cd00052">
    <property type="entry name" value="EH"/>
    <property type="match status" value="1"/>
</dbReference>